<evidence type="ECO:0000313" key="4">
    <source>
        <dbReference type="Proteomes" id="UP000679779"/>
    </source>
</evidence>
<dbReference type="GO" id="GO:0004413">
    <property type="term" value="F:homoserine kinase activity"/>
    <property type="evidence" value="ECO:0007669"/>
    <property type="project" value="TreeGrafter"/>
</dbReference>
<feature type="domain" description="Aminoglycoside phosphotransferase" evidence="2">
    <location>
        <begin position="26"/>
        <end position="238"/>
    </location>
</feature>
<name>A0A919XHE4_9BACL</name>
<evidence type="ECO:0000259" key="2">
    <source>
        <dbReference type="Pfam" id="PF01636"/>
    </source>
</evidence>
<dbReference type="PANTHER" id="PTHR21064:SF6">
    <property type="entry name" value="AMINOGLYCOSIDE PHOSPHOTRANSFERASE DOMAIN-CONTAINING PROTEIN"/>
    <property type="match status" value="1"/>
</dbReference>
<proteinExistence type="inferred from homology"/>
<dbReference type="InterPro" id="IPR050249">
    <property type="entry name" value="Pseudomonas-type_ThrB"/>
</dbReference>
<dbReference type="InterPro" id="IPR011009">
    <property type="entry name" value="Kinase-like_dom_sf"/>
</dbReference>
<dbReference type="InterPro" id="IPR002575">
    <property type="entry name" value="Aminoglycoside_PTrfase"/>
</dbReference>
<comment type="caution">
    <text evidence="3">The sequence shown here is derived from an EMBL/GenBank/DDBJ whole genome shotgun (WGS) entry which is preliminary data.</text>
</comment>
<dbReference type="AlphaFoldDB" id="A0A919XHE4"/>
<accession>A0A919XHE4</accession>
<dbReference type="PANTHER" id="PTHR21064">
    <property type="entry name" value="AMINOGLYCOSIDE PHOSPHOTRANSFERASE DOMAIN-CONTAINING PROTEIN-RELATED"/>
    <property type="match status" value="1"/>
</dbReference>
<sequence length="313" mass="37011">MKVDQSVINQILDVLDHHGTDIHLLGGYFNNVYEITSEVPIVVKIFNREFNTEQEILSEIEWTQFLHENGVNVSIPIIINGESYINNLTNDLFFVAYEKVKGTHIDINGEDWNEQLFKQWGKGMGTMHSLSKKYKGKYKRPEWNEHKIYQMSMDSFNSRIKEKWEQCLKNIKSMGKSEEFYGIIHGDLNHHNFIYDKGEITYIDFGDSEFNWFAYDIAIAIYHASQTIKDRARRDQFASIFFDSFIEGYSIGNSVNEILKHVDFFVDFRHLYSFVYHHQFSQKDQLNKQQLKYLEEMEQTIINEKTYLGISLV</sequence>
<gene>
    <name evidence="3" type="ORF">J2TS6_29100</name>
</gene>
<dbReference type="RefSeq" id="WP_212957896.1">
    <property type="nucleotide sequence ID" value="NZ_BORQ01000003.1"/>
</dbReference>
<protein>
    <recommendedName>
        <fullName evidence="2">Aminoglycoside phosphotransferase domain-containing protein</fullName>
    </recommendedName>
</protein>
<dbReference type="EMBL" id="BORQ01000003">
    <property type="protein sequence ID" value="GIO31769.1"/>
    <property type="molecule type" value="Genomic_DNA"/>
</dbReference>
<reference evidence="3" key="1">
    <citation type="submission" date="2021-03" db="EMBL/GenBank/DDBJ databases">
        <title>Antimicrobial resistance genes in bacteria isolated from Japanese honey, and their potential for conferring macrolide and lincosamide resistance in the American foulbrood pathogen Paenibacillus larvae.</title>
        <authorList>
            <person name="Okamoto M."/>
            <person name="Kumagai M."/>
            <person name="Kanamori H."/>
            <person name="Takamatsu D."/>
        </authorList>
    </citation>
    <scope>NUCLEOTIDE SEQUENCE</scope>
    <source>
        <strain evidence="3">J2TS6</strain>
    </source>
</reference>
<dbReference type="SUPFAM" id="SSF56112">
    <property type="entry name" value="Protein kinase-like (PK-like)"/>
    <property type="match status" value="1"/>
</dbReference>
<comment type="similarity">
    <text evidence="1">Belongs to the pseudomonas-type ThrB family.</text>
</comment>
<evidence type="ECO:0000313" key="3">
    <source>
        <dbReference type="EMBL" id="GIO31769.1"/>
    </source>
</evidence>
<keyword evidence="4" id="KW-1185">Reference proteome</keyword>
<dbReference type="Pfam" id="PF01636">
    <property type="entry name" value="APH"/>
    <property type="match status" value="1"/>
</dbReference>
<organism evidence="3 4">
    <name type="scientific">Paenibacillus albilobatus</name>
    <dbReference type="NCBI Taxonomy" id="2716884"/>
    <lineage>
        <taxon>Bacteria</taxon>
        <taxon>Bacillati</taxon>
        <taxon>Bacillota</taxon>
        <taxon>Bacilli</taxon>
        <taxon>Bacillales</taxon>
        <taxon>Paenibacillaceae</taxon>
        <taxon>Paenibacillus</taxon>
    </lineage>
</organism>
<dbReference type="Gene3D" id="3.90.1200.10">
    <property type="match status" value="1"/>
</dbReference>
<dbReference type="GO" id="GO:0009088">
    <property type="term" value="P:threonine biosynthetic process"/>
    <property type="evidence" value="ECO:0007669"/>
    <property type="project" value="TreeGrafter"/>
</dbReference>
<dbReference type="Proteomes" id="UP000679779">
    <property type="component" value="Unassembled WGS sequence"/>
</dbReference>
<evidence type="ECO:0000256" key="1">
    <source>
        <dbReference type="ARBA" id="ARBA00038240"/>
    </source>
</evidence>